<comment type="caution">
    <text evidence="2">The sequence shown here is derived from an EMBL/GenBank/DDBJ whole genome shotgun (WGS) entry which is preliminary data.</text>
</comment>
<dbReference type="RefSeq" id="WP_191749907.1">
    <property type="nucleotide sequence ID" value="NZ_JACSQZ010000025.1"/>
</dbReference>
<reference evidence="2 3" key="1">
    <citation type="submission" date="2020-08" db="EMBL/GenBank/DDBJ databases">
        <title>A Genomic Blueprint of the Chicken Gut Microbiome.</title>
        <authorList>
            <person name="Gilroy R."/>
            <person name="Ravi A."/>
            <person name="Getino M."/>
            <person name="Pursley I."/>
            <person name="Horton D.L."/>
            <person name="Alikhan N.-F."/>
            <person name="Baker D."/>
            <person name="Gharbi K."/>
            <person name="Hall N."/>
            <person name="Watson M."/>
            <person name="Adriaenssens E.M."/>
            <person name="Foster-Nyarko E."/>
            <person name="Jarju S."/>
            <person name="Secka A."/>
            <person name="Antonio M."/>
            <person name="Oren A."/>
            <person name="Chaudhuri R."/>
            <person name="La Ragione R.M."/>
            <person name="Hildebrand F."/>
            <person name="Pallen M.J."/>
        </authorList>
    </citation>
    <scope>NUCLEOTIDE SEQUENCE [LARGE SCALE GENOMIC DNA]</scope>
    <source>
        <strain evidence="2 3">Sa3CUN1</strain>
    </source>
</reference>
<protein>
    <submittedName>
        <fullName evidence="2">GDSL family lipase</fullName>
    </submittedName>
</protein>
<dbReference type="Proteomes" id="UP000640335">
    <property type="component" value="Unassembled WGS sequence"/>
</dbReference>
<feature type="domain" description="SGNH hydrolase-type esterase" evidence="1">
    <location>
        <begin position="7"/>
        <end position="180"/>
    </location>
</feature>
<name>A0ABR8Q488_9CLOT</name>
<dbReference type="PANTHER" id="PTHR30383">
    <property type="entry name" value="THIOESTERASE 1/PROTEASE 1/LYSOPHOSPHOLIPASE L1"/>
    <property type="match status" value="1"/>
</dbReference>
<evidence type="ECO:0000259" key="1">
    <source>
        <dbReference type="Pfam" id="PF13472"/>
    </source>
</evidence>
<dbReference type="SUPFAM" id="SSF52266">
    <property type="entry name" value="SGNH hydrolase"/>
    <property type="match status" value="1"/>
</dbReference>
<dbReference type="EMBL" id="JACSQZ010000025">
    <property type="protein sequence ID" value="MBD7915144.1"/>
    <property type="molecule type" value="Genomic_DNA"/>
</dbReference>
<dbReference type="PANTHER" id="PTHR30383:SF5">
    <property type="entry name" value="SGNH HYDROLASE-TYPE ESTERASE DOMAIN-CONTAINING PROTEIN"/>
    <property type="match status" value="1"/>
</dbReference>
<accession>A0ABR8Q488</accession>
<gene>
    <name evidence="2" type="ORF">H9660_08270</name>
</gene>
<dbReference type="Pfam" id="PF13472">
    <property type="entry name" value="Lipase_GDSL_2"/>
    <property type="match status" value="1"/>
</dbReference>
<sequence length="192" mass="22064">MNNNFVLIGDSLTFGYGVSKSNSWVEGLKNYIISKNINYTIFNKGINGNTTTDMLNRFTEDVINLNPNKIFIMGGTNDLLSNRQVSSIVDNIELMIKESLSKTNDIIIGIPPRIIKEDAKRLFMPSLTYDYCEKNLENLKVALINLCNNYNVKFIDFYSLTLNNNIYIDGIHFNNEGHKIFLEEFIRKIFPN</sequence>
<proteinExistence type="predicted"/>
<evidence type="ECO:0000313" key="3">
    <source>
        <dbReference type="Proteomes" id="UP000640335"/>
    </source>
</evidence>
<dbReference type="Gene3D" id="3.40.50.1110">
    <property type="entry name" value="SGNH hydrolase"/>
    <property type="match status" value="1"/>
</dbReference>
<dbReference type="InterPro" id="IPR036514">
    <property type="entry name" value="SGNH_hydro_sf"/>
</dbReference>
<dbReference type="InterPro" id="IPR013830">
    <property type="entry name" value="SGNH_hydro"/>
</dbReference>
<evidence type="ECO:0000313" key="2">
    <source>
        <dbReference type="EMBL" id="MBD7915144.1"/>
    </source>
</evidence>
<organism evidence="2 3">
    <name type="scientific">Clostridium gallinarum</name>
    <dbReference type="NCBI Taxonomy" id="2762246"/>
    <lineage>
        <taxon>Bacteria</taxon>
        <taxon>Bacillati</taxon>
        <taxon>Bacillota</taxon>
        <taxon>Clostridia</taxon>
        <taxon>Eubacteriales</taxon>
        <taxon>Clostridiaceae</taxon>
        <taxon>Clostridium</taxon>
    </lineage>
</organism>
<keyword evidence="3" id="KW-1185">Reference proteome</keyword>
<dbReference type="InterPro" id="IPR051532">
    <property type="entry name" value="Ester_Hydrolysis_Enzymes"/>
</dbReference>